<protein>
    <submittedName>
        <fullName evidence="2">Uncharacterized protein</fullName>
    </submittedName>
</protein>
<feature type="chain" id="PRO_5030178989" evidence="1">
    <location>
        <begin position="32"/>
        <end position="231"/>
    </location>
</feature>
<dbReference type="Proteomes" id="UP000017813">
    <property type="component" value="Unassembled WGS sequence"/>
</dbReference>
<accession>V9HMC8</accession>
<evidence type="ECO:0000313" key="3">
    <source>
        <dbReference type="Proteomes" id="UP000017813"/>
    </source>
</evidence>
<dbReference type="AlphaFoldDB" id="V9HMC8"/>
<comment type="caution">
    <text evidence="2">The sequence shown here is derived from an EMBL/GenBank/DDBJ whole genome shotgun (WGS) entry which is preliminary data.</text>
</comment>
<dbReference type="eggNOG" id="ENOG502ZT9M">
    <property type="taxonomic scope" value="Bacteria"/>
</dbReference>
<evidence type="ECO:0000313" key="2">
    <source>
        <dbReference type="EMBL" id="EFG31856.1"/>
    </source>
</evidence>
<sequence>MKKLSLTQFALSSLLAIGAFGGLAVSQSAMAGCTCQGGVDLGGDLCGIPNSVTGRMDMVFNKVCTADSGGYTPSREPDPTVLRGQSDIAVALSPSTGVVGVASYSWDDASFNQSMTWGIDDFALASCLNKINHLNTQSYNHDVVRKIIKKYGKKSDCQVVKKTENLGENLIAILRGQKSNGQYAVYWTTREDKYHLFSQQQPEFKQLLAKCQAEATNCEIIGQYGDTTEID</sequence>
<gene>
    <name evidence="2" type="ORF">HMPREF9021_00256</name>
</gene>
<dbReference type="PROSITE" id="PS51257">
    <property type="entry name" value="PROKAR_LIPOPROTEIN"/>
    <property type="match status" value="1"/>
</dbReference>
<feature type="signal peptide" evidence="1">
    <location>
        <begin position="1"/>
        <end position="31"/>
    </location>
</feature>
<dbReference type="HOGENOM" id="CLU_1199128_0_0_4"/>
<name>V9HMC8_9NEIS</name>
<keyword evidence="1" id="KW-0732">Signal</keyword>
<reference evidence="2 3" key="1">
    <citation type="submission" date="2010-03" db="EMBL/GenBank/DDBJ databases">
        <authorList>
            <consortium name="The Broad Institute Genome Sequencing Platform"/>
            <person name="Ward D."/>
            <person name="Earl A."/>
            <person name="Feldgarden M."/>
            <person name="Gevers D."/>
            <person name="Young S."/>
            <person name="Zeng Q."/>
            <person name="Koehrsen M."/>
            <person name="Alvarado L."/>
            <person name="Berlin A.M."/>
            <person name="Borenstein D."/>
            <person name="Chapman S.B."/>
            <person name="Chen Z."/>
            <person name="Engels R."/>
            <person name="Freedman E."/>
            <person name="Gellesch M."/>
            <person name="Goldberg J."/>
            <person name="Griggs A."/>
            <person name="Gujja S."/>
            <person name="Heilman E.R."/>
            <person name="Heiman D.I."/>
            <person name="Hepburn T.A."/>
            <person name="Howarth C."/>
            <person name="Jen D."/>
            <person name="Larson L."/>
            <person name="Mehta T."/>
            <person name="Park D."/>
            <person name="Pearson M."/>
            <person name="Richards J."/>
            <person name="Roberts A."/>
            <person name="Saif S."/>
            <person name="Shea T.D."/>
            <person name="Shenoy N."/>
            <person name="Sisk P."/>
            <person name="Stolte C."/>
            <person name="Sykes S.N."/>
            <person name="Walk T."/>
            <person name="White J."/>
            <person name="Yandava C."/>
            <person name="Izard J."/>
            <person name="Baranova O.V."/>
            <person name="Blanton J.M."/>
            <person name="Tanner A.C."/>
            <person name="Dewhirst F."/>
            <person name="Haas B."/>
            <person name="Nusbaum C."/>
            <person name="Birren B."/>
        </authorList>
    </citation>
    <scope>NUCLEOTIDE SEQUENCE [LARGE SCALE GENOMIC DNA]</scope>
    <source>
        <strain evidence="2 3">ATCC 29453</strain>
    </source>
</reference>
<dbReference type="KEGG" id="smur:BWP33_01305"/>
<proteinExistence type="predicted"/>
<reference evidence="2 3" key="2">
    <citation type="submission" date="2011-10" db="EMBL/GenBank/DDBJ databases">
        <title>The Genome Sequence of Simonsiella muelleri ATCC 29453.</title>
        <authorList>
            <consortium name="The Broad Institute Genome Sequencing Platform"/>
            <consortium name="The Broad Institute Genome Sequencing Center for Infectious Disease"/>
            <person name="Earl A."/>
            <person name="Ward D."/>
            <person name="Feldgarden M."/>
            <person name="Gevers D."/>
            <person name="Izard J."/>
            <person name="Baranova O.V."/>
            <person name="Blanton J.M."/>
            <person name="Tanner A.C."/>
            <person name="Dewhirst F."/>
            <person name="Young S.K."/>
            <person name="Zeng Q."/>
            <person name="Gargeya S."/>
            <person name="Fitzgerald M."/>
            <person name="Haas B."/>
            <person name="Abouelleil A."/>
            <person name="Alvarado L."/>
            <person name="Arachchi H.M."/>
            <person name="Berlin A."/>
            <person name="Brown A."/>
            <person name="Chapman S.B."/>
            <person name="Chen Z."/>
            <person name="Dunbar C."/>
            <person name="Freedman E."/>
            <person name="Gearin G."/>
            <person name="Goldberg J."/>
            <person name="Griggs A."/>
            <person name="Gujja S."/>
            <person name="Heiman D."/>
            <person name="Howarth C."/>
            <person name="Larson L."/>
            <person name="Lui A."/>
            <person name="MacDonald P.J.P."/>
            <person name="Montmayeur A."/>
            <person name="Murphy C."/>
            <person name="Neiman D."/>
            <person name="Pearson M."/>
            <person name="Priest M."/>
            <person name="Roberts A."/>
            <person name="Saif S."/>
            <person name="Shea T."/>
            <person name="Shenoy N."/>
            <person name="Sisk P."/>
            <person name="Stolte C."/>
            <person name="Sykes S."/>
            <person name="Wortman J."/>
            <person name="Nusbaum C."/>
            <person name="Birren B."/>
        </authorList>
    </citation>
    <scope>NUCLEOTIDE SEQUENCE [LARGE SCALE GENOMIC DNA]</scope>
    <source>
        <strain evidence="2 3">ATCC 29453</strain>
    </source>
</reference>
<dbReference type="EMBL" id="ADCY02000006">
    <property type="protein sequence ID" value="EFG31856.1"/>
    <property type="molecule type" value="Genomic_DNA"/>
</dbReference>
<evidence type="ECO:0000256" key="1">
    <source>
        <dbReference type="SAM" id="SignalP"/>
    </source>
</evidence>
<keyword evidence="3" id="KW-1185">Reference proteome</keyword>
<dbReference type="RefSeq" id="WP_002641172.1">
    <property type="nucleotide sequence ID" value="NZ_CP019448.1"/>
</dbReference>
<organism evidence="2 3">
    <name type="scientific">Simonsiella muelleri ATCC 29453</name>
    <dbReference type="NCBI Taxonomy" id="641147"/>
    <lineage>
        <taxon>Bacteria</taxon>
        <taxon>Pseudomonadati</taxon>
        <taxon>Pseudomonadota</taxon>
        <taxon>Betaproteobacteria</taxon>
        <taxon>Neisseriales</taxon>
        <taxon>Neisseriaceae</taxon>
        <taxon>Simonsiella</taxon>
    </lineage>
</organism>